<gene>
    <name evidence="2" type="ORF">ACFFGT_04990</name>
</gene>
<dbReference type="RefSeq" id="WP_377021405.1">
    <property type="nucleotide sequence ID" value="NZ_JBHLTS010000015.1"/>
</dbReference>
<dbReference type="EMBL" id="JBHLTS010000015">
    <property type="protein sequence ID" value="MFC0513541.1"/>
    <property type="molecule type" value="Genomic_DNA"/>
</dbReference>
<dbReference type="GO" id="GO:0102208">
    <property type="term" value="F:2-polyprenyl-6-hydroxyphenol methylase activity"/>
    <property type="evidence" value="ECO:0007669"/>
    <property type="project" value="UniProtKB-EC"/>
</dbReference>
<dbReference type="GO" id="GO:0032259">
    <property type="term" value="P:methylation"/>
    <property type="evidence" value="ECO:0007669"/>
    <property type="project" value="UniProtKB-KW"/>
</dbReference>
<comment type="caution">
    <text evidence="2">The sequence shown here is derived from an EMBL/GenBank/DDBJ whole genome shotgun (WGS) entry which is preliminary data.</text>
</comment>
<name>A0ABV6L1E1_9SPHI</name>
<reference evidence="2 3" key="1">
    <citation type="submission" date="2024-09" db="EMBL/GenBank/DDBJ databases">
        <authorList>
            <person name="Sun Q."/>
            <person name="Mori K."/>
        </authorList>
    </citation>
    <scope>NUCLEOTIDE SEQUENCE [LARGE SCALE GENOMIC DNA]</scope>
    <source>
        <strain evidence="2 3">NCAIM B.02415</strain>
    </source>
</reference>
<keyword evidence="2" id="KW-0808">Transferase</keyword>
<evidence type="ECO:0000259" key="1">
    <source>
        <dbReference type="Pfam" id="PF13649"/>
    </source>
</evidence>
<dbReference type="GO" id="GO:0061542">
    <property type="term" value="F:3-demethylubiquinol 3-O-methyltransferase activity"/>
    <property type="evidence" value="ECO:0007669"/>
    <property type="project" value="UniProtKB-EC"/>
</dbReference>
<dbReference type="Proteomes" id="UP001589828">
    <property type="component" value="Unassembled WGS sequence"/>
</dbReference>
<sequence>MELHPLIDKENKYVSPFLKMVIGKYGAVLKDSMCLDIPCGNGRNTFFLAGHFSKIMAVDINADYLQAIRLNAQEFPVPAKIELYHANILSKPVQETGKVQLICNIHFYHPDLIKNWLMNMSDEALLLVETPGCQGRNFEVLPNSREIETLIKGQEVLFYEFKVCKHPDNLEKRGKLKLLIKKRMDHGSDCAG</sequence>
<dbReference type="CDD" id="cd02440">
    <property type="entry name" value="AdoMet_MTases"/>
    <property type="match status" value="1"/>
</dbReference>
<organism evidence="2 3">
    <name type="scientific">Mucilaginibacter angelicae</name>
    <dbReference type="NCBI Taxonomy" id="869718"/>
    <lineage>
        <taxon>Bacteria</taxon>
        <taxon>Pseudomonadati</taxon>
        <taxon>Bacteroidota</taxon>
        <taxon>Sphingobacteriia</taxon>
        <taxon>Sphingobacteriales</taxon>
        <taxon>Sphingobacteriaceae</taxon>
        <taxon>Mucilaginibacter</taxon>
    </lineage>
</organism>
<dbReference type="Gene3D" id="3.40.50.150">
    <property type="entry name" value="Vaccinia Virus protein VP39"/>
    <property type="match status" value="1"/>
</dbReference>
<dbReference type="EC" id="2.1.1.64" evidence="2"/>
<feature type="domain" description="Methyltransferase" evidence="1">
    <location>
        <begin position="35"/>
        <end position="117"/>
    </location>
</feature>
<accession>A0ABV6L1E1</accession>
<dbReference type="SUPFAM" id="SSF53335">
    <property type="entry name" value="S-adenosyl-L-methionine-dependent methyltransferases"/>
    <property type="match status" value="1"/>
</dbReference>
<dbReference type="Pfam" id="PF13649">
    <property type="entry name" value="Methyltransf_25"/>
    <property type="match status" value="1"/>
</dbReference>
<dbReference type="InterPro" id="IPR041698">
    <property type="entry name" value="Methyltransf_25"/>
</dbReference>
<keyword evidence="3" id="KW-1185">Reference proteome</keyword>
<evidence type="ECO:0000313" key="3">
    <source>
        <dbReference type="Proteomes" id="UP001589828"/>
    </source>
</evidence>
<dbReference type="EC" id="2.1.1.222" evidence="2"/>
<proteinExistence type="predicted"/>
<evidence type="ECO:0000313" key="2">
    <source>
        <dbReference type="EMBL" id="MFC0513541.1"/>
    </source>
</evidence>
<protein>
    <submittedName>
        <fullName evidence="2">Class I SAM-dependent methyltransferase</fullName>
        <ecNumber evidence="2">2.1.1.222</ecNumber>
        <ecNumber evidence="2">2.1.1.64</ecNumber>
    </submittedName>
</protein>
<dbReference type="InterPro" id="IPR029063">
    <property type="entry name" value="SAM-dependent_MTases_sf"/>
</dbReference>
<keyword evidence="2" id="KW-0489">Methyltransferase</keyword>